<reference evidence="1 2" key="1">
    <citation type="submission" date="2020-08" db="EMBL/GenBank/DDBJ databases">
        <title>Genomic Encyclopedia of Type Strains, Phase IV (KMG-IV): sequencing the most valuable type-strain genomes for metagenomic binning, comparative biology and taxonomic classification.</title>
        <authorList>
            <person name="Goeker M."/>
        </authorList>
    </citation>
    <scope>NUCLEOTIDE SEQUENCE [LARGE SCALE GENOMIC DNA]</scope>
    <source>
        <strain evidence="1 2">DSM 17976</strain>
    </source>
</reference>
<keyword evidence="2" id="KW-1185">Reference proteome</keyword>
<organism evidence="1 2">
    <name type="scientific">Runella defluvii</name>
    <dbReference type="NCBI Taxonomy" id="370973"/>
    <lineage>
        <taxon>Bacteria</taxon>
        <taxon>Pseudomonadati</taxon>
        <taxon>Bacteroidota</taxon>
        <taxon>Cytophagia</taxon>
        <taxon>Cytophagales</taxon>
        <taxon>Spirosomataceae</taxon>
        <taxon>Runella</taxon>
    </lineage>
</organism>
<evidence type="ECO:0000313" key="2">
    <source>
        <dbReference type="Proteomes" id="UP000541352"/>
    </source>
</evidence>
<dbReference type="Proteomes" id="UP000541352">
    <property type="component" value="Unassembled WGS sequence"/>
</dbReference>
<gene>
    <name evidence="1" type="ORF">FHS57_006077</name>
</gene>
<evidence type="ECO:0000313" key="1">
    <source>
        <dbReference type="EMBL" id="MBB3842048.1"/>
    </source>
</evidence>
<dbReference type="AlphaFoldDB" id="A0A7W5ZS15"/>
<proteinExistence type="predicted"/>
<name>A0A7W5ZS15_9BACT</name>
<sequence length="171" mass="19946">MITNAEFINQPYAGIDEEKIFDAESVNNSQEWSWVRFTNDDETEWCGQFRGFPIQAAVSETYCTILILTSNHLFQLNTIDGQLITSIENNEFRNLTVSPSGDFIISDSNTIFWIENNIQLIIPIKSPFRMDLIEFKNWDVGNLLFEGEEFCNWGVTHRMKLNDELKNIEYE</sequence>
<protein>
    <submittedName>
        <fullName evidence="1">Uncharacterized protein</fullName>
    </submittedName>
</protein>
<dbReference type="EMBL" id="JACIBY010000024">
    <property type="protein sequence ID" value="MBB3842048.1"/>
    <property type="molecule type" value="Genomic_DNA"/>
</dbReference>
<dbReference type="RefSeq" id="WP_183980128.1">
    <property type="nucleotide sequence ID" value="NZ_JACIBY010000024.1"/>
</dbReference>
<accession>A0A7W5ZS15</accession>
<comment type="caution">
    <text evidence="1">The sequence shown here is derived from an EMBL/GenBank/DDBJ whole genome shotgun (WGS) entry which is preliminary data.</text>
</comment>